<dbReference type="PaxDb" id="2903-EOD14911"/>
<name>A0A0D3IUH6_EMIH1</name>
<keyword evidence="5" id="KW-1185">Reference proteome</keyword>
<dbReference type="SUPFAM" id="SSF53448">
    <property type="entry name" value="Nucleotide-diphospho-sugar transferases"/>
    <property type="match status" value="1"/>
</dbReference>
<keyword evidence="2" id="KW-0328">Glycosyltransferase</keyword>
<proteinExistence type="inferred from homology"/>
<dbReference type="Proteomes" id="UP000013827">
    <property type="component" value="Unassembled WGS sequence"/>
</dbReference>
<evidence type="ECO:0000256" key="2">
    <source>
        <dbReference type="ARBA" id="ARBA00022676"/>
    </source>
</evidence>
<dbReference type="GeneID" id="17261044"/>
<dbReference type="HOGENOM" id="CLU_574198_0_0_1"/>
<dbReference type="AlphaFoldDB" id="A0A0D3IUH6"/>
<reference evidence="5" key="1">
    <citation type="journal article" date="2013" name="Nature">
        <title>Pan genome of the phytoplankton Emiliania underpins its global distribution.</title>
        <authorList>
            <person name="Read B.A."/>
            <person name="Kegel J."/>
            <person name="Klute M.J."/>
            <person name="Kuo A."/>
            <person name="Lefebvre S.C."/>
            <person name="Maumus F."/>
            <person name="Mayer C."/>
            <person name="Miller J."/>
            <person name="Monier A."/>
            <person name="Salamov A."/>
            <person name="Young J."/>
            <person name="Aguilar M."/>
            <person name="Claverie J.M."/>
            <person name="Frickenhaus S."/>
            <person name="Gonzalez K."/>
            <person name="Herman E.K."/>
            <person name="Lin Y.C."/>
            <person name="Napier J."/>
            <person name="Ogata H."/>
            <person name="Sarno A.F."/>
            <person name="Shmutz J."/>
            <person name="Schroeder D."/>
            <person name="de Vargas C."/>
            <person name="Verret F."/>
            <person name="von Dassow P."/>
            <person name="Valentin K."/>
            <person name="Van de Peer Y."/>
            <person name="Wheeler G."/>
            <person name="Dacks J.B."/>
            <person name="Delwiche C.F."/>
            <person name="Dyhrman S.T."/>
            <person name="Glockner G."/>
            <person name="John U."/>
            <person name="Richards T."/>
            <person name="Worden A.Z."/>
            <person name="Zhang X."/>
            <person name="Grigoriev I.V."/>
            <person name="Allen A.E."/>
            <person name="Bidle K."/>
            <person name="Borodovsky M."/>
            <person name="Bowler C."/>
            <person name="Brownlee C."/>
            <person name="Cock J.M."/>
            <person name="Elias M."/>
            <person name="Gladyshev V.N."/>
            <person name="Groth M."/>
            <person name="Guda C."/>
            <person name="Hadaegh A."/>
            <person name="Iglesias-Rodriguez M.D."/>
            <person name="Jenkins J."/>
            <person name="Jones B.M."/>
            <person name="Lawson T."/>
            <person name="Leese F."/>
            <person name="Lindquist E."/>
            <person name="Lobanov A."/>
            <person name="Lomsadze A."/>
            <person name="Malik S.B."/>
            <person name="Marsh M.E."/>
            <person name="Mackinder L."/>
            <person name="Mock T."/>
            <person name="Mueller-Roeber B."/>
            <person name="Pagarete A."/>
            <person name="Parker M."/>
            <person name="Probert I."/>
            <person name="Quesneville H."/>
            <person name="Raines C."/>
            <person name="Rensing S.A."/>
            <person name="Riano-Pachon D.M."/>
            <person name="Richier S."/>
            <person name="Rokitta S."/>
            <person name="Shiraiwa Y."/>
            <person name="Soanes D.M."/>
            <person name="van der Giezen M."/>
            <person name="Wahlund T.M."/>
            <person name="Williams B."/>
            <person name="Wilson W."/>
            <person name="Wolfe G."/>
            <person name="Wurch L.L."/>
        </authorList>
    </citation>
    <scope>NUCLEOTIDE SEQUENCE</scope>
</reference>
<dbReference type="InterPro" id="IPR029044">
    <property type="entry name" value="Nucleotide-diphossugar_trans"/>
</dbReference>
<dbReference type="InterPro" id="IPR050748">
    <property type="entry name" value="Glycosyltrans_8_dom-fam"/>
</dbReference>
<dbReference type="EnsemblProtists" id="EOD14911">
    <property type="protein sequence ID" value="EOD14911"/>
    <property type="gene ID" value="EMIHUDRAFT_197561"/>
</dbReference>
<dbReference type="UniPathway" id="UPA00845"/>
<sequence length="476" mass="52280">MSQILLAGLAASSSHMIGTAPRRSPLHVCVMSDRLLAITALVKSVHASKRLATSLEYVIITTIPEASVLDAMPRLPVRVIAFDHAVKSLVARGVVPVWLWQEWQDWLDWLPSARWRTNASLRPFPASRDPKHAHPLNLLRLYLAELPALQQLDRLLLLDDDVLVQHDVATLFDTPLATDTLLQASCSMYHLARLGDRSWLNLTSATLTYSATSFIGAIGPQAYPVCRSADASGPCAPAALEPLLLSLESETNRARPSSLREQLAWNFGVALLPLDRWRAQALVRRVQRWLEANLIHRLFPPDSLASGLGIPYLIFAGSVGCWREEVVLDGLGFVSSDDLESSGVQDLGVYIALHFAGPDKPTLAGLEHGQTVQMLAANHLERTTSRRRLGGYLGYGYHVYGGYDLLGGDGGCYKDPGLCAETTRWECNRCVVDCQYPGICWPDPAVCGAGTYWDCFERKCRAAAPSHGPFLFCPTC</sequence>
<organism evidence="4 5">
    <name type="scientific">Emiliania huxleyi (strain CCMP1516)</name>
    <dbReference type="NCBI Taxonomy" id="280463"/>
    <lineage>
        <taxon>Eukaryota</taxon>
        <taxon>Haptista</taxon>
        <taxon>Haptophyta</taxon>
        <taxon>Prymnesiophyceae</taxon>
        <taxon>Isochrysidales</taxon>
        <taxon>Noelaerhabdaceae</taxon>
        <taxon>Emiliania</taxon>
    </lineage>
</organism>
<dbReference type="RefSeq" id="XP_005767340.1">
    <property type="nucleotide sequence ID" value="XM_005767283.1"/>
</dbReference>
<dbReference type="PANTHER" id="PTHR13778">
    <property type="entry name" value="GLYCOSYLTRANSFERASE 8 DOMAIN-CONTAINING PROTEIN"/>
    <property type="match status" value="1"/>
</dbReference>
<dbReference type="GO" id="GO:0016757">
    <property type="term" value="F:glycosyltransferase activity"/>
    <property type="evidence" value="ECO:0007669"/>
    <property type="project" value="UniProtKB-KW"/>
</dbReference>
<dbReference type="Gene3D" id="3.90.550.10">
    <property type="entry name" value="Spore Coat Polysaccharide Biosynthesis Protein SpsA, Chain A"/>
    <property type="match status" value="1"/>
</dbReference>
<dbReference type="GO" id="GO:0005794">
    <property type="term" value="C:Golgi apparatus"/>
    <property type="evidence" value="ECO:0007669"/>
    <property type="project" value="TreeGrafter"/>
</dbReference>
<protein>
    <submittedName>
        <fullName evidence="4">Uncharacterized protein</fullName>
    </submittedName>
</protein>
<reference evidence="4" key="2">
    <citation type="submission" date="2024-10" db="UniProtKB">
        <authorList>
            <consortium name="EnsemblProtists"/>
        </authorList>
    </citation>
    <scope>IDENTIFICATION</scope>
</reference>
<keyword evidence="3" id="KW-0808">Transferase</keyword>
<evidence type="ECO:0000256" key="1">
    <source>
        <dbReference type="ARBA" id="ARBA00006351"/>
    </source>
</evidence>
<comment type="similarity">
    <text evidence="1">Belongs to the glycosyltransferase 8 family.</text>
</comment>
<evidence type="ECO:0000313" key="4">
    <source>
        <dbReference type="EnsemblProtists" id="EOD14911"/>
    </source>
</evidence>
<evidence type="ECO:0000256" key="3">
    <source>
        <dbReference type="ARBA" id="ARBA00022679"/>
    </source>
</evidence>
<dbReference type="KEGG" id="ehx:EMIHUDRAFT_197561"/>
<dbReference type="InterPro" id="IPR002495">
    <property type="entry name" value="Glyco_trans_8"/>
</dbReference>
<dbReference type="Pfam" id="PF01501">
    <property type="entry name" value="Glyco_transf_8"/>
    <property type="match status" value="1"/>
</dbReference>
<evidence type="ECO:0000313" key="5">
    <source>
        <dbReference type="Proteomes" id="UP000013827"/>
    </source>
</evidence>
<dbReference type="STRING" id="2903.R1DVY7"/>
<accession>A0A0D3IUH6</accession>
<dbReference type="PANTHER" id="PTHR13778:SF39">
    <property type="entry name" value="HEXOSYLTRANSFERASE"/>
    <property type="match status" value="1"/>
</dbReference>
<dbReference type="OMA" id="ERDKTHE"/>